<evidence type="ECO:0000313" key="2">
    <source>
        <dbReference type="Proteomes" id="UP000307440"/>
    </source>
</evidence>
<organism evidence="1 2">
    <name type="scientific">Coprinopsis marcescibilis</name>
    <name type="common">Agaric fungus</name>
    <name type="synonym">Psathyrella marcescibilis</name>
    <dbReference type="NCBI Taxonomy" id="230819"/>
    <lineage>
        <taxon>Eukaryota</taxon>
        <taxon>Fungi</taxon>
        <taxon>Dikarya</taxon>
        <taxon>Basidiomycota</taxon>
        <taxon>Agaricomycotina</taxon>
        <taxon>Agaricomycetes</taxon>
        <taxon>Agaricomycetidae</taxon>
        <taxon>Agaricales</taxon>
        <taxon>Agaricineae</taxon>
        <taxon>Psathyrellaceae</taxon>
        <taxon>Coprinopsis</taxon>
    </lineage>
</organism>
<reference evidence="1 2" key="1">
    <citation type="journal article" date="2019" name="Nat. Ecol. Evol.">
        <title>Megaphylogeny resolves global patterns of mushroom evolution.</title>
        <authorList>
            <person name="Varga T."/>
            <person name="Krizsan K."/>
            <person name="Foldi C."/>
            <person name="Dima B."/>
            <person name="Sanchez-Garcia M."/>
            <person name="Sanchez-Ramirez S."/>
            <person name="Szollosi G.J."/>
            <person name="Szarkandi J.G."/>
            <person name="Papp V."/>
            <person name="Albert L."/>
            <person name="Andreopoulos W."/>
            <person name="Angelini C."/>
            <person name="Antonin V."/>
            <person name="Barry K.W."/>
            <person name="Bougher N.L."/>
            <person name="Buchanan P."/>
            <person name="Buyck B."/>
            <person name="Bense V."/>
            <person name="Catcheside P."/>
            <person name="Chovatia M."/>
            <person name="Cooper J."/>
            <person name="Damon W."/>
            <person name="Desjardin D."/>
            <person name="Finy P."/>
            <person name="Geml J."/>
            <person name="Haridas S."/>
            <person name="Hughes K."/>
            <person name="Justo A."/>
            <person name="Karasinski D."/>
            <person name="Kautmanova I."/>
            <person name="Kiss B."/>
            <person name="Kocsube S."/>
            <person name="Kotiranta H."/>
            <person name="LaButti K.M."/>
            <person name="Lechner B.E."/>
            <person name="Liimatainen K."/>
            <person name="Lipzen A."/>
            <person name="Lukacs Z."/>
            <person name="Mihaltcheva S."/>
            <person name="Morgado L.N."/>
            <person name="Niskanen T."/>
            <person name="Noordeloos M.E."/>
            <person name="Ohm R.A."/>
            <person name="Ortiz-Santana B."/>
            <person name="Ovrebo C."/>
            <person name="Racz N."/>
            <person name="Riley R."/>
            <person name="Savchenko A."/>
            <person name="Shiryaev A."/>
            <person name="Soop K."/>
            <person name="Spirin V."/>
            <person name="Szebenyi C."/>
            <person name="Tomsovsky M."/>
            <person name="Tulloss R.E."/>
            <person name="Uehling J."/>
            <person name="Grigoriev I.V."/>
            <person name="Vagvolgyi C."/>
            <person name="Papp T."/>
            <person name="Martin F.M."/>
            <person name="Miettinen O."/>
            <person name="Hibbett D.S."/>
            <person name="Nagy L.G."/>
        </authorList>
    </citation>
    <scope>NUCLEOTIDE SEQUENCE [LARGE SCALE GENOMIC DNA]</scope>
    <source>
        <strain evidence="1 2">CBS 121175</strain>
    </source>
</reference>
<protein>
    <submittedName>
        <fullName evidence="1">Uncharacterized protein</fullName>
    </submittedName>
</protein>
<dbReference type="AlphaFoldDB" id="A0A5C3L9X2"/>
<dbReference type="Proteomes" id="UP000307440">
    <property type="component" value="Unassembled WGS sequence"/>
</dbReference>
<accession>A0A5C3L9X2</accession>
<evidence type="ECO:0000313" key="1">
    <source>
        <dbReference type="EMBL" id="TFK28806.1"/>
    </source>
</evidence>
<gene>
    <name evidence="1" type="ORF">FA15DRAFT_664868</name>
</gene>
<name>A0A5C3L9X2_COPMA</name>
<dbReference type="EMBL" id="ML210153">
    <property type="protein sequence ID" value="TFK28806.1"/>
    <property type="molecule type" value="Genomic_DNA"/>
</dbReference>
<sequence length="133" mass="14469">MTSYYPSQAASAYGQPMYAQQPGYMAGSAYGVQPIGGVIGAQPVMAAAPMMATPMVQPVAGMAPGGYYSGYNGARLTFGQRMRMFFGLSPVPAFKYRSERNSWGFLGYSRRQRYVDPRTGGEVDRDGRPVIRV</sequence>
<keyword evidence="2" id="KW-1185">Reference proteome</keyword>
<dbReference type="OrthoDB" id="3269202at2759"/>
<proteinExistence type="predicted"/>